<keyword evidence="5" id="KW-0539">Nucleus</keyword>
<evidence type="ECO:0000256" key="5">
    <source>
        <dbReference type="ARBA" id="ARBA00023242"/>
    </source>
</evidence>
<dbReference type="Pfam" id="PF05712">
    <property type="entry name" value="MRG"/>
    <property type="match status" value="1"/>
</dbReference>
<evidence type="ECO:0000259" key="8">
    <source>
        <dbReference type="Pfam" id="PF22732"/>
    </source>
</evidence>
<dbReference type="OrthoDB" id="124855at2759"/>
<dbReference type="InterPro" id="IPR008676">
    <property type="entry name" value="MRG"/>
</dbReference>
<dbReference type="OMA" id="CVKLAIK"/>
<evidence type="ECO:0000256" key="4">
    <source>
        <dbReference type="ARBA" id="ARBA00023163"/>
    </source>
</evidence>
<dbReference type="SUPFAM" id="SSF54160">
    <property type="entry name" value="Chromo domain-like"/>
    <property type="match status" value="1"/>
</dbReference>
<dbReference type="InterPro" id="IPR038217">
    <property type="entry name" value="MRG_C_sf"/>
</dbReference>
<dbReference type="GO" id="GO:0006325">
    <property type="term" value="P:chromatin organization"/>
    <property type="evidence" value="ECO:0007669"/>
    <property type="project" value="UniProtKB-KW"/>
</dbReference>
<dbReference type="PANTHER" id="PTHR10880:SF48">
    <property type="entry name" value="MORTALITY FACTOR 4 LIKE 2"/>
    <property type="match status" value="1"/>
</dbReference>
<feature type="region of interest" description="Disordered" evidence="6">
    <location>
        <begin position="276"/>
        <end position="297"/>
    </location>
</feature>
<accession>A0A7I4YAC8</accession>
<dbReference type="InterPro" id="IPR026541">
    <property type="entry name" value="MRG_dom"/>
</dbReference>
<dbReference type="WBParaSite" id="HCON_00069080-00001">
    <property type="protein sequence ID" value="HCON_00069080-00001"/>
    <property type="gene ID" value="HCON_00069080"/>
</dbReference>
<evidence type="ECO:0000256" key="1">
    <source>
        <dbReference type="ARBA" id="ARBA00004123"/>
    </source>
</evidence>
<proteinExistence type="predicted"/>
<keyword evidence="3" id="KW-0805">Transcription regulation</keyword>
<dbReference type="PANTHER" id="PTHR10880">
    <property type="entry name" value="MORTALITY FACTOR 4-LIKE PROTEIN"/>
    <property type="match status" value="1"/>
</dbReference>
<evidence type="ECO:0000313" key="10">
    <source>
        <dbReference type="WBParaSite" id="HCON_00069080-00001"/>
    </source>
</evidence>
<comment type="subcellular location">
    <subcellularLocation>
        <location evidence="1">Nucleus</location>
    </subcellularLocation>
</comment>
<keyword evidence="2" id="KW-0156">Chromatin regulator</keyword>
<dbReference type="Gene3D" id="1.10.274.30">
    <property type="entry name" value="MRG domain"/>
    <property type="match status" value="1"/>
</dbReference>
<keyword evidence="9" id="KW-1185">Reference proteome</keyword>
<evidence type="ECO:0000259" key="7">
    <source>
        <dbReference type="Pfam" id="PF05712"/>
    </source>
</evidence>
<feature type="domain" description="MSL3 chromodomain-like" evidence="8">
    <location>
        <begin position="8"/>
        <end position="58"/>
    </location>
</feature>
<evidence type="ECO:0000256" key="3">
    <source>
        <dbReference type="ARBA" id="ARBA00023015"/>
    </source>
</evidence>
<dbReference type="GO" id="GO:0005634">
    <property type="term" value="C:nucleus"/>
    <property type="evidence" value="ECO:0007669"/>
    <property type="project" value="UniProtKB-SubCell"/>
</dbReference>
<dbReference type="AlphaFoldDB" id="A0A7I4YAC8"/>
<dbReference type="PROSITE" id="PS51640">
    <property type="entry name" value="MRG"/>
    <property type="match status" value="1"/>
</dbReference>
<reference evidence="10" key="1">
    <citation type="submission" date="2020-12" db="UniProtKB">
        <authorList>
            <consortium name="WormBaseParasite"/>
        </authorList>
    </citation>
    <scope>IDENTIFICATION</scope>
    <source>
        <strain evidence="10">MHco3</strain>
    </source>
</reference>
<evidence type="ECO:0000313" key="9">
    <source>
        <dbReference type="Proteomes" id="UP000025227"/>
    </source>
</evidence>
<feature type="region of interest" description="Disordered" evidence="6">
    <location>
        <begin position="81"/>
        <end position="151"/>
    </location>
</feature>
<dbReference type="Proteomes" id="UP000025227">
    <property type="component" value="Unplaced"/>
</dbReference>
<evidence type="ECO:0000256" key="6">
    <source>
        <dbReference type="SAM" id="MobiDB-lite"/>
    </source>
</evidence>
<dbReference type="GO" id="GO:0035267">
    <property type="term" value="C:NuA4 histone acetyltransferase complex"/>
    <property type="evidence" value="ECO:0007669"/>
    <property type="project" value="TreeGrafter"/>
</dbReference>
<dbReference type="InterPro" id="IPR016197">
    <property type="entry name" value="Chromo-like_dom_sf"/>
</dbReference>
<feature type="domain" description="MRG" evidence="7">
    <location>
        <begin position="164"/>
        <end position="372"/>
    </location>
</feature>
<organism evidence="9 10">
    <name type="scientific">Haemonchus contortus</name>
    <name type="common">Barber pole worm</name>
    <dbReference type="NCBI Taxonomy" id="6289"/>
    <lineage>
        <taxon>Eukaryota</taxon>
        <taxon>Metazoa</taxon>
        <taxon>Ecdysozoa</taxon>
        <taxon>Nematoda</taxon>
        <taxon>Chromadorea</taxon>
        <taxon>Rhabditida</taxon>
        <taxon>Rhabditina</taxon>
        <taxon>Rhabditomorpha</taxon>
        <taxon>Strongyloidea</taxon>
        <taxon>Trichostrongylidae</taxon>
        <taxon>Haemonchus</taxon>
    </lineage>
</organism>
<sequence length="392" mass="44189">MPPRAIRYEVNDKVLCKHGLFFYEAKITDVEEEAGEMIYTVHYQGWHKRYDERIRQSKCPEMFLPLTDANIAKAKADIQEASAAKSKRKKQKLEDEDARKSENGSRASTPSDRAGSSCHAPSVHSDRRGPVSKPPDTTVQKSAEGDLDQPVTVSFGPKIDAHVEMLSSLPTLFKKILVEEHNAIVVQGKLAVLPARVTVYNIIEKYQDFTKSLFPKNVEIDVEHEGGTTRIPSVDSLCATAINLRDYFDIVLGYQLLYKSEKPQYQALVKREQEKFDGEVTKTPETPGRRRRQARDARPSLPPLVILQLLEGGPLRPEMLRPSKYYGLGHLLRLLVKLPVLLRLSSTDDLEFMIRIACLHDFIAFLRQNAPMILDFDLDYKVASADSAKAAG</sequence>
<name>A0A7I4YAC8_HAECO</name>
<dbReference type="GO" id="GO:0006355">
    <property type="term" value="P:regulation of DNA-templated transcription"/>
    <property type="evidence" value="ECO:0007669"/>
    <property type="project" value="InterPro"/>
</dbReference>
<evidence type="ECO:0000256" key="2">
    <source>
        <dbReference type="ARBA" id="ARBA00022853"/>
    </source>
</evidence>
<dbReference type="Gene3D" id="2.30.30.140">
    <property type="match status" value="1"/>
</dbReference>
<protein>
    <submittedName>
        <fullName evidence="10">MRG domain-containing protein</fullName>
    </submittedName>
</protein>
<dbReference type="InterPro" id="IPR053820">
    <property type="entry name" value="MSL3_chromo-like"/>
</dbReference>
<keyword evidence="4" id="KW-0804">Transcription</keyword>
<dbReference type="Pfam" id="PF22732">
    <property type="entry name" value="MSL3_chromo-like"/>
    <property type="match status" value="1"/>
</dbReference>